<accession>A0AAD9US11</accession>
<name>A0AAD9US11_ACRCE</name>
<feature type="coiled-coil region" evidence="1">
    <location>
        <begin position="76"/>
        <end position="117"/>
    </location>
</feature>
<evidence type="ECO:0000313" key="2">
    <source>
        <dbReference type="EMBL" id="KAK2547655.1"/>
    </source>
</evidence>
<keyword evidence="3" id="KW-1185">Reference proteome</keyword>
<proteinExistence type="predicted"/>
<sequence length="298" mass="35246">MAEEAKRIRTSAKARFTRKRNEFLKSIKDNKGIDTVKRTFAELNEAWNTVEGKHDIYTIHLTEEEVEQSESWITELQELYNEAATIQAQYMNEQIQIEKKQREERNTQEAIRMEQERFQSLMEQISKKKKSMETIFETLTKHAQSLMESRSNGQDATPSLRKTSKELDATLTNCDELHNKALELVDSKHEEYEIEWIRNVHAHYNEISGKIESFVAKEIDHDNVRKQNLLQLEKVKMPLFTGRIRDYRRFKMDFEKQVMPTINIESAPYILRSCLSKEPADVVKSIDDDLEPMWKRLD</sequence>
<reference evidence="2" key="2">
    <citation type="journal article" date="2023" name="Science">
        <title>Genomic signatures of disease resistance in endangered staghorn corals.</title>
        <authorList>
            <person name="Vollmer S.V."/>
            <person name="Selwyn J.D."/>
            <person name="Despard B.A."/>
            <person name="Roesel C.L."/>
        </authorList>
    </citation>
    <scope>NUCLEOTIDE SEQUENCE</scope>
    <source>
        <strain evidence="2">K2</strain>
    </source>
</reference>
<evidence type="ECO:0000313" key="3">
    <source>
        <dbReference type="Proteomes" id="UP001249851"/>
    </source>
</evidence>
<protein>
    <submittedName>
        <fullName evidence="2">Uncharacterized protein</fullName>
    </submittedName>
</protein>
<dbReference type="AlphaFoldDB" id="A0AAD9US11"/>
<evidence type="ECO:0000256" key="1">
    <source>
        <dbReference type="SAM" id="Coils"/>
    </source>
</evidence>
<gene>
    <name evidence="2" type="ORF">P5673_032312</name>
</gene>
<comment type="caution">
    <text evidence="2">The sequence shown here is derived from an EMBL/GenBank/DDBJ whole genome shotgun (WGS) entry which is preliminary data.</text>
</comment>
<dbReference type="Proteomes" id="UP001249851">
    <property type="component" value="Unassembled WGS sequence"/>
</dbReference>
<organism evidence="2 3">
    <name type="scientific">Acropora cervicornis</name>
    <name type="common">Staghorn coral</name>
    <dbReference type="NCBI Taxonomy" id="6130"/>
    <lineage>
        <taxon>Eukaryota</taxon>
        <taxon>Metazoa</taxon>
        <taxon>Cnidaria</taxon>
        <taxon>Anthozoa</taxon>
        <taxon>Hexacorallia</taxon>
        <taxon>Scleractinia</taxon>
        <taxon>Astrocoeniina</taxon>
        <taxon>Acroporidae</taxon>
        <taxon>Acropora</taxon>
    </lineage>
</organism>
<reference evidence="2" key="1">
    <citation type="journal article" date="2023" name="G3 (Bethesda)">
        <title>Whole genome assembly and annotation of the endangered Caribbean coral Acropora cervicornis.</title>
        <authorList>
            <person name="Selwyn J.D."/>
            <person name="Vollmer S.V."/>
        </authorList>
    </citation>
    <scope>NUCLEOTIDE SEQUENCE</scope>
    <source>
        <strain evidence="2">K2</strain>
    </source>
</reference>
<keyword evidence="1" id="KW-0175">Coiled coil</keyword>
<dbReference type="EMBL" id="JARQWQ010000173">
    <property type="protein sequence ID" value="KAK2547655.1"/>
    <property type="molecule type" value="Genomic_DNA"/>
</dbReference>